<dbReference type="STRING" id="671065.MetMK1DRAFT_00003590"/>
<dbReference type="HOGENOM" id="CLU_1860742_0_0_2"/>
<dbReference type="Pfam" id="PF04465">
    <property type="entry name" value="DUF499"/>
    <property type="match status" value="1"/>
</dbReference>
<gene>
    <name evidence="1" type="ORF">MetMK1DRAFT_00003590</name>
</gene>
<reference evidence="1 2" key="1">
    <citation type="submission" date="2012-01" db="EMBL/GenBank/DDBJ databases">
        <title>Improved High-Quality Draft sequence of Metallosphaera yellowstonensis MK1.</title>
        <authorList>
            <consortium name="US DOE Joint Genome Institute"/>
            <person name="Lucas S."/>
            <person name="Han J."/>
            <person name="Cheng J.-F."/>
            <person name="Goodwin L."/>
            <person name="Pitluck S."/>
            <person name="Peters L."/>
            <person name="Teshima H."/>
            <person name="Detter J.C."/>
            <person name="Han C."/>
            <person name="Tapia R."/>
            <person name="Land M."/>
            <person name="Hauser L."/>
            <person name="Kyrpides N."/>
            <person name="Kozubal M."/>
            <person name="Macur R.E."/>
            <person name="Jay Z."/>
            <person name="Inskeep W."/>
            <person name="Woyke T."/>
        </authorList>
    </citation>
    <scope>NUCLEOTIDE SEQUENCE [LARGE SCALE GENOMIC DNA]</scope>
    <source>
        <strain evidence="1 2">MK1</strain>
    </source>
</reference>
<accession>H2C4R5</accession>
<evidence type="ECO:0000313" key="1">
    <source>
        <dbReference type="EMBL" id="EHP69857.1"/>
    </source>
</evidence>
<sequence>MDDQVAPELSDVIVKNAPSIYLDSREFFSSTYITDSMKSLVREITNALTQGKGLSMTLYSLFGGGKTHTVLLLFHAFNNPTVAREFGLEVPENIKVIGIGSKDSRTAPSPEDPIEEDGIKIKTLWGYIAKRLGNTMS</sequence>
<dbReference type="EMBL" id="JH597761">
    <property type="protein sequence ID" value="EHP69857.1"/>
    <property type="molecule type" value="Genomic_DNA"/>
</dbReference>
<evidence type="ECO:0000313" key="2">
    <source>
        <dbReference type="Proteomes" id="UP000003980"/>
    </source>
</evidence>
<organism evidence="1 2">
    <name type="scientific">Metallosphaera yellowstonensis MK1</name>
    <dbReference type="NCBI Taxonomy" id="671065"/>
    <lineage>
        <taxon>Archaea</taxon>
        <taxon>Thermoproteota</taxon>
        <taxon>Thermoprotei</taxon>
        <taxon>Sulfolobales</taxon>
        <taxon>Sulfolobaceae</taxon>
        <taxon>Metallosphaera</taxon>
    </lineage>
</organism>
<name>H2C4R5_9CREN</name>
<dbReference type="Proteomes" id="UP000003980">
    <property type="component" value="Unassembled WGS sequence"/>
</dbReference>
<keyword evidence="2" id="KW-1185">Reference proteome</keyword>
<dbReference type="AlphaFoldDB" id="H2C4R5"/>
<dbReference type="eggNOG" id="arCOG00887">
    <property type="taxonomic scope" value="Archaea"/>
</dbReference>
<protein>
    <submittedName>
        <fullName evidence="1">Putative ATPase (AAA+ superfamily)</fullName>
    </submittedName>
</protein>
<dbReference type="InterPro" id="IPR007555">
    <property type="entry name" value="DUF499"/>
</dbReference>
<proteinExistence type="predicted"/>